<dbReference type="Gene3D" id="2.60.120.200">
    <property type="match status" value="4"/>
</dbReference>
<feature type="domain" description="Rhamnogalacturonase A/B/Epimerase-like pectate lyase" evidence="1">
    <location>
        <begin position="2754"/>
        <end position="2923"/>
    </location>
</feature>
<dbReference type="NCBIfam" id="NF012211">
    <property type="entry name" value="tand_rpt_95"/>
    <property type="match status" value="13"/>
</dbReference>
<dbReference type="Gene3D" id="2.160.20.10">
    <property type="entry name" value="Single-stranded right-handed beta-helix, Pectin lyase-like"/>
    <property type="match status" value="2"/>
</dbReference>
<feature type="domain" description="DUF4347" evidence="2">
    <location>
        <begin position="35"/>
        <end position="198"/>
    </location>
</feature>
<reference evidence="4 5" key="1">
    <citation type="journal article" date="2011" name="Appl. Environ. Microbiol.">
        <title>Contribution of a Sodium Ion Gradient to Energy Conservation during Fermentation in the Cyanobacterium Arthrospira (Spirulina) maxima CS-328.</title>
        <authorList>
            <person name="Carrieri D."/>
            <person name="Ananyev G."/>
            <person name="Lenz O."/>
            <person name="Bryant D.A."/>
            <person name="Dismukes G.C."/>
        </authorList>
    </citation>
    <scope>NUCLEOTIDE SEQUENCE [LARGE SCALE GENOMIC DNA]</scope>
    <source>
        <strain evidence="4 5">CS-328</strain>
    </source>
</reference>
<dbReference type="Pfam" id="PF17963">
    <property type="entry name" value="Big_9"/>
    <property type="match status" value="13"/>
</dbReference>
<dbReference type="PROSITE" id="PS00141">
    <property type="entry name" value="ASP_PROTEASE"/>
    <property type="match status" value="1"/>
</dbReference>
<dbReference type="InterPro" id="IPR011050">
    <property type="entry name" value="Pectin_lyase_fold/virulence"/>
</dbReference>
<dbReference type="InterPro" id="IPR009784">
    <property type="entry name" value="DUF1349"/>
</dbReference>
<feature type="domain" description="Beta-xylosidase C-terminal Concanavalin A-like" evidence="3">
    <location>
        <begin position="1405"/>
        <end position="1563"/>
    </location>
</feature>
<organism evidence="4 5">
    <name type="scientific">Limnospira maxima CS-328</name>
    <dbReference type="NCBI Taxonomy" id="513049"/>
    <lineage>
        <taxon>Bacteria</taxon>
        <taxon>Bacillati</taxon>
        <taxon>Cyanobacteriota</taxon>
        <taxon>Cyanophyceae</taxon>
        <taxon>Oscillatoriophycideae</taxon>
        <taxon>Oscillatoriales</taxon>
        <taxon>Sirenicapillariaceae</taxon>
        <taxon>Limnospira</taxon>
    </lineage>
</organism>
<sequence length="3441" mass="370004">MINPTATDINSKSFPLEWLFSAFRVSETLKTGQQVVIIDSGVKDYRELISGLRAVADVIILSPNRDGVLQIAETLHQYNTIAQIHIICHGSPGCLKLGNVELTSETLPHYSQHLGTLNDKLHDSSIILYGCQVAAGPKGETFLKQLHQLTRANITASTTPTGNHQLGGDWDFQINIGNPIDTNSIFSPVTMATYSHTLAFESDDFNTNSLNAWWNFITPNNNSSYLLTGTGTPDAYVELSVPGATDMWNANRSATRLMQPAQNEDFELEIKFAADPALNKQMQGILVEQDNNNWLRFDVFKINSDLALFAGSTRNGGSRSMIRMGVQPGQARHLKVNRTGDVWTLNYSADGVSWTTAGSFTQALQVQQVGLFAANADSSSSPQFTSQVDYFFNTASPIIPEDGQVVTPEPIENQPPIANDDNATVRTGNTVTINVLNNDSDPDGVLVPDTVAVVDSPDYGNITVNPNGTITYSHDGSSTGTDSFTYTVEDDDGATSNEATVFLTIEENQPPIANDDNATVRTGNTVTINVLNNDSDPDGVLIPDTVAVVDSPDYGNITVNPNGTITYSHDGSSTGTDSFTYTVEDDDGATSNEATVFLTIEENQPPTANDDNATVRTGNTVTINVLNNDSDPDGVLIPDTVAVVDSPDYGNITVNPNGTITYSHDGSSTGTDSFTYTVEDDDGATSNEATVFLTIEENQPPIANDDNATVRTGNTVTINVLNNDSDPDGVLIPDTVAVVDLPDYGNITVNPNGTITYSHDGSSTGTDSFTYTVEDDDGATSNEATVFLTIEENQPPIANDDNATVRTGNTVTINVLNNDSDPDGVLIPDTVAVVDSPDYGNITVNPNGTITYSHDGSSTNSDRFTYTVEDDDGATSNEATVFLTIEENQPPIANDDNATVRTGNTVTINVLSNDSDPDGVLVPDTVTVVDLPDYGNITVNPNGTITYSHDGSSTGTDSFTYTVEDDDGAISNLANVSITIQEQSADPNPTVLDIWYGSEQSFGHIGKPLVWVNILGYAFDPDGISSLSYSLNGGPEIPLRLNVHGQPRNPRLSRNGDFNVEIAYTDLNPASDQDDIVVITAVDTLGHIATESVTIKHELGNAWPKTYSIDWSEVEQINDVAQVVDGLWTLTDDGVRTAETGYDRLIAIGDIGWDDYEATVPITIHETNTNGIIGLLMRWKGHQPDGGTQPYVQWRTHGEIGFYHMSSGLSLEGTTFFNSGRNITLEAGNTYNFKMRSQTVDDGSIYSFKVWEESEPEPTEWDRKSFKSSSDIRALSHGSLLLVAHYYDATFGDVTVVPYGEERPNLAPIANNDHTRVSQGNSVNIRVLSNDEDIDGSLMPNTVTIVTEPNHGTVSIQNGVVTYNHNGSYTSGDRFTYTVEDNHGATSNEATVFLGISELDLAFNSDDFNSSTLKPEWNFIKPLANSSYALTGTGTSDAYLELSVPAQTDLWNQNRTTARLMQPAANEDFELEIKFASDPTVSKQMQGILVEQDERNWLRFNVSQTGSGLSVFAASTTNGSSRVMVSGSVAAGQARYLNVNRQGNLWTLKSSGDGINWNTVGSFIRDLQVQEVGLFAGHAGNSPAMFTTQVDYFFNMAAPIVPEDVSLGNQPPIANDDTARVQPSQSVVIDVLSNDSDPDGVLIPDTVTVVNSPDYGTITVNPNGTITYSHDGSSTSTDSFTYTVEDNDGAISNSATVFLTIQENQPPTANDDNATVRTGNTVTINVLNNDSDPDGVLVPDTVTVVDLPDYGTITVNPNGTITYSHDGSSTNSDRFTYTVEDDDGAISNPATVSLTIQENQPPTANDDNATVRTGNTVTINVLNNDSDPDGVLVPDTVTVVDSPNYGNITVNPNGTITYSHDGSSTNSDRFTYTVEDNDGAISNSATVFLTIEENQPPTANDDNATVLIGNTVTINVLNNDSDPDGVLVPDTVTVVDSPNYGNITVNPNGTITYSHDGSSTNTDSFTYTVEDNDGAISNPATVFLTVSELDLAFESDDFNSNSLDPRWNFISPNNNSSYLLTGTGTPDAYVELSVPGATDMWNRNRSAARLMQPAANEDFELEIKFAADPALDKQIQGILVEQDDNNWVRFDVFKTNSGLALFAASTRNGGSRSMIRMGVEPGQARHLKVNRTGDVWTLNYSPDGSTWTTAGSFTQALQVQQVGLFAGNAGSSSSPTFTSQVDYFFNTAAPIIPEDGQVVIPEDEPPVIPEDEQLENQPPTANDDNATVKTGNTVTIDVLNNDSDPDGVLVPDTVTVVDLPDYGNITVNPNGTITYSHDGSSTNSDRFTYTVEDNDGAISNSATVFLTIEENQPPTANDDNATVLIGNTVTINVLNNDSDPDGVLVPDTVTVVDSPNYGNITVNPNGTITYSHDGSSTSTDSFTYTVEDNDGAISNPATVSLTVSELDLAFESDDFNSNSLDPRWNFISPNNNSSYLLTGTGTPDAYVELSVPGGTDMWNSNRSAARLMQPAQNEDFELEIKFAADPALDKQIQGILVEQDDNNWVRFDVFKTNSGLALFAASTRNGGSRSMIRMGVEPGQARHLKVNRTGDVWTLNYSPDGSTWTTAGSFTQALQVQQVGLFAGNAGSSSSPTFTSQVDYFFNTAAPIIPEDTPDLSPPTAALLAPDLTPILGSDTGYAFTVSYSDDWEIQESTLDDADIRVIGPLGVQQLASLVRVYGEENGNTRNATYQITPSGGVWDVSDGGTYTVIMEPNAVSDMAGNFIPTATLGSFTVDFSANTPTQNIVFPADAGVVDVRDYGAIPNDGIDDTAAIQQAINENAGQNRIIYFPNGVYDVSGRIAYPGSEKRNILQGESRDGTIIRLQDNLGFDTAVIDTGNPPAQRFRNSIRDLTVDVGQGNPDAIAINFIANNQGTLNNVRIVSRDGQGAIGLDLATDENGPLLVKDVEVVGFDVGIRTWNPTATQTLEGVKLVNQNVYGWQNFNQTLFVRDLESTNAVPVIWNMPDGSSDFTIMDANLTGVGAAATQPAIHNQKGMYVNNLNTSGYELAILQDDNGRGNLSQPDGYVAEWMARGGFNTLFDAPTQAFELEVLPTPVVPWDDLSDWVSPLAFGGLPNDGIDDTLAIQAAIDSGASTVYLPNGVWNIGGNLQLRNNLQRFIGTEATILGSGTITVADGTTDVVSVERLEAPNITFVQDSDRTMVMSNMIINQYFNTSQGTGDLYIEDISGGPWSFTNQNVWARQINPETIHTPRIKNDGGNLWILGYKTEDEGTLVETVNGGKTEVLGAYILHGEFGDIPVFINNESSLSYVAASFRSFKGEPLPAVGVEEIQNLETRRTVGLPGYYSSTSLNRVPVNTIVGTQGDDWLNGTDPNSSNPGRGQIDILTGNGGFDTFVLGDSNSVYYDDGIDDQPGWQDYALITDFDNDVIQLHGSSEDYRLADSPQGLPNGLAIFYKGDVTDELIGIVQGMNNISLNSSSFVYV</sequence>
<dbReference type="Gene3D" id="2.60.40.3440">
    <property type="match status" value="1"/>
</dbReference>
<gene>
    <name evidence="4" type="ORF">AmaxDRAFT_0041</name>
</gene>
<dbReference type="Pfam" id="PF17851">
    <property type="entry name" value="GH43_C2"/>
    <property type="match status" value="3"/>
</dbReference>
<dbReference type="RefSeq" id="WP_006667883.1">
    <property type="nucleotide sequence ID" value="NZ_ABYK01000001.1"/>
</dbReference>
<evidence type="ECO:0000313" key="4">
    <source>
        <dbReference type="EMBL" id="EDZ97013.1"/>
    </source>
</evidence>
<dbReference type="SUPFAM" id="SSF49899">
    <property type="entry name" value="Concanavalin A-like lectins/glucanases"/>
    <property type="match status" value="4"/>
</dbReference>
<dbReference type="GO" id="GO:0004190">
    <property type="term" value="F:aspartic-type endopeptidase activity"/>
    <property type="evidence" value="ECO:0007669"/>
    <property type="project" value="InterPro"/>
</dbReference>
<feature type="domain" description="Beta-xylosidase C-terminal Concanavalin A-like" evidence="3">
    <location>
        <begin position="2412"/>
        <end position="2574"/>
    </location>
</feature>
<dbReference type="Proteomes" id="UP000004061">
    <property type="component" value="Unassembled WGS sequence"/>
</dbReference>
<dbReference type="SUPFAM" id="SSF51126">
    <property type="entry name" value="Pectin lyase-like"/>
    <property type="match status" value="2"/>
</dbReference>
<keyword evidence="5" id="KW-1185">Reference proteome</keyword>
<accession>B5VUR0</accession>
<proteinExistence type="predicted"/>
<name>B5VUR0_LIMMA</name>
<comment type="caution">
    <text evidence="4">The sequence shown here is derived from an EMBL/GenBank/DDBJ whole genome shotgun (WGS) entry which is preliminary data.</text>
</comment>
<dbReference type="Pfam" id="PF12708">
    <property type="entry name" value="Pect-lyase_RHGA_epim"/>
    <property type="match status" value="1"/>
</dbReference>
<dbReference type="InterPro" id="IPR024535">
    <property type="entry name" value="RHGA/B-epi-like_pectate_lyase"/>
</dbReference>
<evidence type="ECO:0000259" key="1">
    <source>
        <dbReference type="Pfam" id="PF12708"/>
    </source>
</evidence>
<dbReference type="PANTHER" id="PTHR34720:SF9">
    <property type="entry name" value="BLR4714 PROTEIN"/>
    <property type="match status" value="1"/>
</dbReference>
<dbReference type="InterPro" id="IPR025592">
    <property type="entry name" value="DUF4347"/>
</dbReference>
<dbReference type="PANTHER" id="PTHR34720">
    <property type="entry name" value="MICROCYSTIN DEPENDENT PROTEIN"/>
    <property type="match status" value="1"/>
</dbReference>
<protein>
    <submittedName>
        <fullName evidence="4">Outer membrane adhesin like protein</fullName>
    </submittedName>
</protein>
<dbReference type="EMBL" id="ABYK01000001">
    <property type="protein sequence ID" value="EDZ97013.1"/>
    <property type="molecule type" value="Genomic_DNA"/>
</dbReference>
<dbReference type="Gene3D" id="2.60.40.2810">
    <property type="match status" value="9"/>
</dbReference>
<evidence type="ECO:0000313" key="5">
    <source>
        <dbReference type="Proteomes" id="UP000004061"/>
    </source>
</evidence>
<dbReference type="Pfam" id="PF07081">
    <property type="entry name" value="DUF1349"/>
    <property type="match status" value="1"/>
</dbReference>
<dbReference type="GO" id="GO:0006508">
    <property type="term" value="P:proteolysis"/>
    <property type="evidence" value="ECO:0007669"/>
    <property type="project" value="InterPro"/>
</dbReference>
<feature type="domain" description="Beta-xylosidase C-terminal Concanavalin A-like" evidence="3">
    <location>
        <begin position="202"/>
        <end position="362"/>
    </location>
</feature>
<evidence type="ECO:0000259" key="3">
    <source>
        <dbReference type="Pfam" id="PF17851"/>
    </source>
</evidence>
<dbReference type="InterPro" id="IPR041542">
    <property type="entry name" value="GH43_C2"/>
</dbReference>
<evidence type="ECO:0000259" key="2">
    <source>
        <dbReference type="Pfam" id="PF14252"/>
    </source>
</evidence>
<dbReference type="InterPro" id="IPR001969">
    <property type="entry name" value="Aspartic_peptidase_AS"/>
</dbReference>
<dbReference type="Pfam" id="PF14252">
    <property type="entry name" value="DUF4347"/>
    <property type="match status" value="1"/>
</dbReference>
<dbReference type="InterPro" id="IPR012334">
    <property type="entry name" value="Pectin_lyas_fold"/>
</dbReference>
<dbReference type="InterPro" id="IPR013320">
    <property type="entry name" value="ConA-like_dom_sf"/>
</dbReference>